<gene>
    <name evidence="2" type="ORF">IQ241_04190</name>
</gene>
<evidence type="ECO:0000259" key="1">
    <source>
        <dbReference type="PROSITE" id="PS50943"/>
    </source>
</evidence>
<dbReference type="PANTHER" id="PTHR35010:SF4">
    <property type="entry name" value="BLL5781 PROTEIN"/>
    <property type="match status" value="1"/>
</dbReference>
<dbReference type="InterPro" id="IPR010982">
    <property type="entry name" value="Lambda_DNA-bd_dom_sf"/>
</dbReference>
<comment type="caution">
    <text evidence="2">The sequence shown here is derived from an EMBL/GenBank/DDBJ whole genome shotgun (WGS) entry which is preliminary data.</text>
</comment>
<protein>
    <submittedName>
        <fullName evidence="2">Helix-turn-helix transcriptional regulator</fullName>
    </submittedName>
</protein>
<keyword evidence="3" id="KW-1185">Reference proteome</keyword>
<dbReference type="PROSITE" id="PS50943">
    <property type="entry name" value="HTH_CROC1"/>
    <property type="match status" value="1"/>
</dbReference>
<dbReference type="GO" id="GO:0003677">
    <property type="term" value="F:DNA binding"/>
    <property type="evidence" value="ECO:0007669"/>
    <property type="project" value="InterPro"/>
</dbReference>
<proteinExistence type="predicted"/>
<dbReference type="Pfam" id="PF17765">
    <property type="entry name" value="MLTR_LBD"/>
    <property type="match status" value="1"/>
</dbReference>
<sequence>MFQAFEQAAPQSVNTFGQALKYWRNQRGHSQLSLSLASDVSQRHISFLESGRAQPTRTMVKRLAAVLEISLREQNKLLTTAGFEPVYSELDLAAAEMAPVRQAIAFMLRQQEPYPAFVIDRYWQLVQANQAATRLMDWLLEGTTLTSPAQPLNLMQLMLDPQGLKPYVANWDAIAPHLIQRLRRESQAGPGQPNEAVFKKLLADFPAAVSQSLPAPDWNLPLLTVDFSKANRCLSFFTTITTLGTPYDITLQELRIESMFPANPSTEQDMQSLHQGES</sequence>
<dbReference type="SUPFAM" id="SSF47413">
    <property type="entry name" value="lambda repressor-like DNA-binding domains"/>
    <property type="match status" value="1"/>
</dbReference>
<dbReference type="SMART" id="SM00530">
    <property type="entry name" value="HTH_XRE"/>
    <property type="match status" value="1"/>
</dbReference>
<dbReference type="Pfam" id="PF01381">
    <property type="entry name" value="HTH_3"/>
    <property type="match status" value="1"/>
</dbReference>
<dbReference type="CDD" id="cd00093">
    <property type="entry name" value="HTH_XRE"/>
    <property type="match status" value="1"/>
</dbReference>
<dbReference type="InterPro" id="IPR001387">
    <property type="entry name" value="Cro/C1-type_HTH"/>
</dbReference>
<dbReference type="Gene3D" id="3.30.450.180">
    <property type="match status" value="1"/>
</dbReference>
<evidence type="ECO:0000313" key="2">
    <source>
        <dbReference type="EMBL" id="MBE9076501.1"/>
    </source>
</evidence>
<reference evidence="2" key="1">
    <citation type="submission" date="2020-10" db="EMBL/GenBank/DDBJ databases">
        <authorList>
            <person name="Castelo-Branco R."/>
            <person name="Eusebio N."/>
            <person name="Adriana R."/>
            <person name="Vieira A."/>
            <person name="Brugerolle De Fraissinette N."/>
            <person name="Rezende De Castro R."/>
            <person name="Schneider M.P."/>
            <person name="Vasconcelos V."/>
            <person name="Leao P.N."/>
        </authorList>
    </citation>
    <scope>NUCLEOTIDE SEQUENCE</scope>
    <source>
        <strain evidence="2">LEGE 07310</strain>
    </source>
</reference>
<dbReference type="InterPro" id="IPR041413">
    <property type="entry name" value="MLTR_LBD"/>
</dbReference>
<dbReference type="Gene3D" id="1.10.260.40">
    <property type="entry name" value="lambda repressor-like DNA-binding domains"/>
    <property type="match status" value="1"/>
</dbReference>
<accession>A0A8J7ALN5</accession>
<dbReference type="AlphaFoldDB" id="A0A8J7ALN5"/>
<feature type="domain" description="HTH cro/C1-type" evidence="1">
    <location>
        <begin position="20"/>
        <end position="74"/>
    </location>
</feature>
<dbReference type="Proteomes" id="UP000636505">
    <property type="component" value="Unassembled WGS sequence"/>
</dbReference>
<dbReference type="RefSeq" id="WP_193905160.1">
    <property type="nucleotide sequence ID" value="NZ_JADEXG010000006.1"/>
</dbReference>
<name>A0A8J7ALN5_9CYAN</name>
<organism evidence="2 3">
    <name type="scientific">Vasconcelosia minhoensis LEGE 07310</name>
    <dbReference type="NCBI Taxonomy" id="915328"/>
    <lineage>
        <taxon>Bacteria</taxon>
        <taxon>Bacillati</taxon>
        <taxon>Cyanobacteriota</taxon>
        <taxon>Cyanophyceae</taxon>
        <taxon>Nodosilineales</taxon>
        <taxon>Cymatolegaceae</taxon>
        <taxon>Vasconcelosia</taxon>
        <taxon>Vasconcelosia minhoensis</taxon>
    </lineage>
</organism>
<dbReference type="PANTHER" id="PTHR35010">
    <property type="entry name" value="BLL4672 PROTEIN-RELATED"/>
    <property type="match status" value="1"/>
</dbReference>
<dbReference type="EMBL" id="JADEXG010000006">
    <property type="protein sequence ID" value="MBE9076501.1"/>
    <property type="molecule type" value="Genomic_DNA"/>
</dbReference>
<evidence type="ECO:0000313" key="3">
    <source>
        <dbReference type="Proteomes" id="UP000636505"/>
    </source>
</evidence>